<dbReference type="EMBL" id="JAGIOE010000001">
    <property type="protein sequence ID" value="MBP2375577.1"/>
    <property type="molecule type" value="Genomic_DNA"/>
</dbReference>
<sequence length="206" mass="22754">MASADVAVPGAASDREPRTAMESSSSINLRPRNKQRTHLSKRGFFRALGVALKAPKVWAFILICLVPGIAAVSYFAFPAVNKYVDSGLGGLWIIASSKIPAHFFTAGATLIIAFVAWRALKQKQAADRKADWWSRTQYALDQLVSGNEQSILMGANLVEFLARNHVDNPNLVDDSARRLFDEVVKKLTNLLRNEVTIEESSREDKP</sequence>
<feature type="transmembrane region" description="Helical" evidence="2">
    <location>
        <begin position="99"/>
        <end position="120"/>
    </location>
</feature>
<dbReference type="Proteomes" id="UP000766570">
    <property type="component" value="Unassembled WGS sequence"/>
</dbReference>
<feature type="transmembrane region" description="Helical" evidence="2">
    <location>
        <begin position="57"/>
        <end position="79"/>
    </location>
</feature>
<keyword evidence="4" id="KW-1185">Reference proteome</keyword>
<organism evidence="3 4">
    <name type="scientific">Paeniglutamicibacter psychrophenolicus</name>
    <dbReference type="NCBI Taxonomy" id="257454"/>
    <lineage>
        <taxon>Bacteria</taxon>
        <taxon>Bacillati</taxon>
        <taxon>Actinomycetota</taxon>
        <taxon>Actinomycetes</taxon>
        <taxon>Micrococcales</taxon>
        <taxon>Micrococcaceae</taxon>
        <taxon>Paeniglutamicibacter</taxon>
    </lineage>
</organism>
<keyword evidence="2" id="KW-0472">Membrane</keyword>
<proteinExistence type="predicted"/>
<feature type="region of interest" description="Disordered" evidence="1">
    <location>
        <begin position="1"/>
        <end position="33"/>
    </location>
</feature>
<dbReference type="RefSeq" id="WP_209909427.1">
    <property type="nucleotide sequence ID" value="NZ_BAAAMI010000013.1"/>
</dbReference>
<accession>A0ABS4WHA3</accession>
<evidence type="ECO:0000313" key="3">
    <source>
        <dbReference type="EMBL" id="MBP2375577.1"/>
    </source>
</evidence>
<evidence type="ECO:0000313" key="4">
    <source>
        <dbReference type="Proteomes" id="UP000766570"/>
    </source>
</evidence>
<reference evidence="3 4" key="1">
    <citation type="submission" date="2021-03" db="EMBL/GenBank/DDBJ databases">
        <title>Sequencing the genomes of 1000 actinobacteria strains.</title>
        <authorList>
            <person name="Klenk H.-P."/>
        </authorList>
    </citation>
    <scope>NUCLEOTIDE SEQUENCE [LARGE SCALE GENOMIC DNA]</scope>
    <source>
        <strain evidence="3 4">DSM 15454</strain>
    </source>
</reference>
<evidence type="ECO:0000256" key="1">
    <source>
        <dbReference type="SAM" id="MobiDB-lite"/>
    </source>
</evidence>
<protein>
    <submittedName>
        <fullName evidence="3">Uncharacterized protein</fullName>
    </submittedName>
</protein>
<name>A0ABS4WHA3_9MICC</name>
<gene>
    <name evidence="3" type="ORF">JOF46_003489</name>
</gene>
<keyword evidence="2" id="KW-1133">Transmembrane helix</keyword>
<comment type="caution">
    <text evidence="3">The sequence shown here is derived from an EMBL/GenBank/DDBJ whole genome shotgun (WGS) entry which is preliminary data.</text>
</comment>
<keyword evidence="2" id="KW-0812">Transmembrane</keyword>
<evidence type="ECO:0000256" key="2">
    <source>
        <dbReference type="SAM" id="Phobius"/>
    </source>
</evidence>